<feature type="region of interest" description="Disordered" evidence="1">
    <location>
        <begin position="1"/>
        <end position="51"/>
    </location>
</feature>
<evidence type="ECO:0000256" key="1">
    <source>
        <dbReference type="SAM" id="MobiDB-lite"/>
    </source>
</evidence>
<feature type="compositionally biased region" description="Basic and acidic residues" evidence="1">
    <location>
        <begin position="29"/>
        <end position="39"/>
    </location>
</feature>
<accession>A0AA38GMJ5</accession>
<feature type="non-terminal residue" evidence="2">
    <location>
        <position position="1"/>
    </location>
</feature>
<evidence type="ECO:0000313" key="2">
    <source>
        <dbReference type="EMBL" id="KAH9324668.1"/>
    </source>
</evidence>
<reference evidence="2 3" key="1">
    <citation type="journal article" date="2021" name="Nat. Plants">
        <title>The Taxus genome provides insights into paclitaxel biosynthesis.</title>
        <authorList>
            <person name="Xiong X."/>
            <person name="Gou J."/>
            <person name="Liao Q."/>
            <person name="Li Y."/>
            <person name="Zhou Q."/>
            <person name="Bi G."/>
            <person name="Li C."/>
            <person name="Du R."/>
            <person name="Wang X."/>
            <person name="Sun T."/>
            <person name="Guo L."/>
            <person name="Liang H."/>
            <person name="Lu P."/>
            <person name="Wu Y."/>
            <person name="Zhang Z."/>
            <person name="Ro D.K."/>
            <person name="Shang Y."/>
            <person name="Huang S."/>
            <person name="Yan J."/>
        </authorList>
    </citation>
    <scope>NUCLEOTIDE SEQUENCE [LARGE SCALE GENOMIC DNA]</scope>
    <source>
        <strain evidence="2">Ta-2019</strain>
    </source>
</reference>
<organism evidence="2 3">
    <name type="scientific">Taxus chinensis</name>
    <name type="common">Chinese yew</name>
    <name type="synonym">Taxus wallichiana var. chinensis</name>
    <dbReference type="NCBI Taxonomy" id="29808"/>
    <lineage>
        <taxon>Eukaryota</taxon>
        <taxon>Viridiplantae</taxon>
        <taxon>Streptophyta</taxon>
        <taxon>Embryophyta</taxon>
        <taxon>Tracheophyta</taxon>
        <taxon>Spermatophyta</taxon>
        <taxon>Pinopsida</taxon>
        <taxon>Pinidae</taxon>
        <taxon>Conifers II</taxon>
        <taxon>Cupressales</taxon>
        <taxon>Taxaceae</taxon>
        <taxon>Taxus</taxon>
    </lineage>
</organism>
<dbReference type="Proteomes" id="UP000824469">
    <property type="component" value="Unassembled WGS sequence"/>
</dbReference>
<keyword evidence="3" id="KW-1185">Reference proteome</keyword>
<comment type="caution">
    <text evidence="2">The sequence shown here is derived from an EMBL/GenBank/DDBJ whole genome shotgun (WGS) entry which is preliminary data.</text>
</comment>
<feature type="compositionally biased region" description="Basic and acidic residues" evidence="1">
    <location>
        <begin position="1"/>
        <end position="15"/>
    </location>
</feature>
<gene>
    <name evidence="2" type="ORF">KI387_004846</name>
</gene>
<protein>
    <submittedName>
        <fullName evidence="2">Uncharacterized protein</fullName>
    </submittedName>
</protein>
<dbReference type="EMBL" id="JAHRHJ020000002">
    <property type="protein sequence ID" value="KAH9324668.1"/>
    <property type="molecule type" value="Genomic_DNA"/>
</dbReference>
<feature type="non-terminal residue" evidence="2">
    <location>
        <position position="51"/>
    </location>
</feature>
<dbReference type="AlphaFoldDB" id="A0AA38GMJ5"/>
<proteinExistence type="predicted"/>
<evidence type="ECO:0000313" key="3">
    <source>
        <dbReference type="Proteomes" id="UP000824469"/>
    </source>
</evidence>
<sequence length="51" mass="5501">WQLEDLRPVQGDGHETAALQGGSFVTEGQEAKERGEKGKTKGMGAKQGMRD</sequence>
<name>A0AA38GMJ5_TAXCH</name>